<name>A0A392QX64_9FABA</name>
<evidence type="ECO:0000313" key="3">
    <source>
        <dbReference type="Proteomes" id="UP000265520"/>
    </source>
</evidence>
<sequence>EDNHAKPNEPSSSSSSAAVNWSLIMDDSTIRAAIKLIETRIAVLSKEDPTNNERVIREFENLRQSILKGKEKEDVDENLRQSILKGEDVDMDDQDDDEDVEEEDEEEDPLDELEKQLEKRIVVGVILDLLAYEKHYKEHESAFTPDMIDNPPDDPMRLLSENDLVFIR</sequence>
<accession>A0A392QX64</accession>
<comment type="caution">
    <text evidence="2">The sequence shown here is derived from an EMBL/GenBank/DDBJ whole genome shotgun (WGS) entry which is preliminary data.</text>
</comment>
<feature type="compositionally biased region" description="Basic and acidic residues" evidence="1">
    <location>
        <begin position="70"/>
        <end position="79"/>
    </location>
</feature>
<evidence type="ECO:0000313" key="2">
    <source>
        <dbReference type="EMBL" id="MCI28589.1"/>
    </source>
</evidence>
<proteinExistence type="predicted"/>
<dbReference type="EMBL" id="LXQA010166719">
    <property type="protein sequence ID" value="MCI28589.1"/>
    <property type="molecule type" value="Genomic_DNA"/>
</dbReference>
<organism evidence="2 3">
    <name type="scientific">Trifolium medium</name>
    <dbReference type="NCBI Taxonomy" id="97028"/>
    <lineage>
        <taxon>Eukaryota</taxon>
        <taxon>Viridiplantae</taxon>
        <taxon>Streptophyta</taxon>
        <taxon>Embryophyta</taxon>
        <taxon>Tracheophyta</taxon>
        <taxon>Spermatophyta</taxon>
        <taxon>Magnoliopsida</taxon>
        <taxon>eudicotyledons</taxon>
        <taxon>Gunneridae</taxon>
        <taxon>Pentapetalae</taxon>
        <taxon>rosids</taxon>
        <taxon>fabids</taxon>
        <taxon>Fabales</taxon>
        <taxon>Fabaceae</taxon>
        <taxon>Papilionoideae</taxon>
        <taxon>50 kb inversion clade</taxon>
        <taxon>NPAAA clade</taxon>
        <taxon>Hologalegina</taxon>
        <taxon>IRL clade</taxon>
        <taxon>Trifolieae</taxon>
        <taxon>Trifolium</taxon>
    </lineage>
</organism>
<dbReference type="Proteomes" id="UP000265520">
    <property type="component" value="Unassembled WGS sequence"/>
</dbReference>
<evidence type="ECO:0000256" key="1">
    <source>
        <dbReference type="SAM" id="MobiDB-lite"/>
    </source>
</evidence>
<feature type="compositionally biased region" description="Acidic residues" evidence="1">
    <location>
        <begin position="89"/>
        <end position="111"/>
    </location>
</feature>
<reference evidence="2 3" key="1">
    <citation type="journal article" date="2018" name="Front. Plant Sci.">
        <title>Red Clover (Trifolium pratense) and Zigzag Clover (T. medium) - A Picture of Genomic Similarities and Differences.</title>
        <authorList>
            <person name="Dluhosova J."/>
            <person name="Istvanek J."/>
            <person name="Nedelnik J."/>
            <person name="Repkova J."/>
        </authorList>
    </citation>
    <scope>NUCLEOTIDE SEQUENCE [LARGE SCALE GENOMIC DNA]</scope>
    <source>
        <strain evidence="3">cv. 10/8</strain>
        <tissue evidence="2">Leaf</tissue>
    </source>
</reference>
<feature type="non-terminal residue" evidence="2">
    <location>
        <position position="168"/>
    </location>
</feature>
<feature type="region of interest" description="Disordered" evidence="1">
    <location>
        <begin position="70"/>
        <end position="111"/>
    </location>
</feature>
<feature type="non-terminal residue" evidence="2">
    <location>
        <position position="1"/>
    </location>
</feature>
<protein>
    <submittedName>
        <fullName evidence="2">Uncharacterized protein</fullName>
    </submittedName>
</protein>
<keyword evidence="3" id="KW-1185">Reference proteome</keyword>
<dbReference type="AlphaFoldDB" id="A0A392QX64"/>